<sequence>MNSLRFSIFVALCIGYITATNYCSSTICPKGTTHIACRHNGKFASTCPKDAAMVSLTAAMQNIIVNRHNAKRNLVAGGTVANHKAACRMATMKWNQELANIAALNVRQCKMSHDSCRNTDAFKYSGQNLAWMSYSGTVNTNSMLENLVDLWYSEVKNSKMSNINSFPVTYDNKKEIGHFTVMVADRNVAVGCAASTYTPTGSKQKHFLLACNYATTNVLKKPIYASCVKAATSCKKGKNAKYPNLCAASEVFDVNKW</sequence>
<evidence type="ECO:0000313" key="9">
    <source>
        <dbReference type="Proteomes" id="UP000095300"/>
    </source>
</evidence>
<feature type="signal peptide" evidence="6">
    <location>
        <begin position="1"/>
        <end position="19"/>
    </location>
</feature>
<evidence type="ECO:0000259" key="7">
    <source>
        <dbReference type="SMART" id="SM00198"/>
    </source>
</evidence>
<dbReference type="PRINTS" id="PR00838">
    <property type="entry name" value="V5ALLERGEN"/>
</dbReference>
<dbReference type="SMART" id="SM00198">
    <property type="entry name" value="SCP"/>
    <property type="match status" value="1"/>
</dbReference>
<dbReference type="Gene3D" id="3.40.33.10">
    <property type="entry name" value="CAP"/>
    <property type="match status" value="1"/>
</dbReference>
<dbReference type="FunFam" id="3.40.33.10:FF:000007">
    <property type="entry name" value="Venom allergen"/>
    <property type="match status" value="1"/>
</dbReference>
<dbReference type="CDD" id="cd05380">
    <property type="entry name" value="CAP_euk"/>
    <property type="match status" value="1"/>
</dbReference>
<gene>
    <name evidence="8" type="primary">106080842</name>
</gene>
<dbReference type="VEuPathDB" id="VectorBase:SCAU010597"/>
<evidence type="ECO:0000256" key="4">
    <source>
        <dbReference type="ARBA" id="ARBA00022729"/>
    </source>
</evidence>
<evidence type="ECO:0000256" key="2">
    <source>
        <dbReference type="ARBA" id="ARBA00009923"/>
    </source>
</evidence>
<dbReference type="Pfam" id="PF00188">
    <property type="entry name" value="CAP"/>
    <property type="match status" value="1"/>
</dbReference>
<name>A0A1I8PS81_STOCA</name>
<organism evidence="8 9">
    <name type="scientific">Stomoxys calcitrans</name>
    <name type="common">Stable fly</name>
    <name type="synonym">Conops calcitrans</name>
    <dbReference type="NCBI Taxonomy" id="35570"/>
    <lineage>
        <taxon>Eukaryota</taxon>
        <taxon>Metazoa</taxon>
        <taxon>Ecdysozoa</taxon>
        <taxon>Arthropoda</taxon>
        <taxon>Hexapoda</taxon>
        <taxon>Insecta</taxon>
        <taxon>Pterygota</taxon>
        <taxon>Neoptera</taxon>
        <taxon>Endopterygota</taxon>
        <taxon>Diptera</taxon>
        <taxon>Brachycera</taxon>
        <taxon>Muscomorpha</taxon>
        <taxon>Muscoidea</taxon>
        <taxon>Muscidae</taxon>
        <taxon>Stomoxys</taxon>
    </lineage>
</organism>
<dbReference type="STRING" id="35570.A0A1I8PS81"/>
<keyword evidence="4 6" id="KW-0732">Signal</keyword>
<dbReference type="PANTHER" id="PTHR10334">
    <property type="entry name" value="CYSTEINE-RICH SECRETORY PROTEIN-RELATED"/>
    <property type="match status" value="1"/>
</dbReference>
<keyword evidence="3" id="KW-0964">Secreted</keyword>
<protein>
    <recommendedName>
        <fullName evidence="5">Venom allergen-1</fullName>
    </recommendedName>
</protein>
<dbReference type="InterPro" id="IPR035940">
    <property type="entry name" value="CAP_sf"/>
</dbReference>
<reference evidence="8" key="1">
    <citation type="submission" date="2020-05" db="UniProtKB">
        <authorList>
            <consortium name="EnsemblMetazoa"/>
        </authorList>
    </citation>
    <scope>IDENTIFICATION</scope>
    <source>
        <strain evidence="8">USDA</strain>
    </source>
</reference>
<evidence type="ECO:0000256" key="6">
    <source>
        <dbReference type="SAM" id="SignalP"/>
    </source>
</evidence>
<dbReference type="InterPro" id="IPR014044">
    <property type="entry name" value="CAP_dom"/>
</dbReference>
<dbReference type="GO" id="GO:0005576">
    <property type="term" value="C:extracellular region"/>
    <property type="evidence" value="ECO:0007669"/>
    <property type="project" value="UniProtKB-SubCell"/>
</dbReference>
<feature type="chain" id="PRO_5009327111" description="Venom allergen-1" evidence="6">
    <location>
        <begin position="20"/>
        <end position="257"/>
    </location>
</feature>
<evidence type="ECO:0000256" key="5">
    <source>
        <dbReference type="ARBA" id="ARBA00068306"/>
    </source>
</evidence>
<dbReference type="Proteomes" id="UP000095300">
    <property type="component" value="Unassembled WGS sequence"/>
</dbReference>
<dbReference type="AlphaFoldDB" id="A0A1I8PS81"/>
<feature type="domain" description="SCP" evidence="7">
    <location>
        <begin position="59"/>
        <end position="220"/>
    </location>
</feature>
<keyword evidence="9" id="KW-1185">Reference proteome</keyword>
<proteinExistence type="inferred from homology"/>
<dbReference type="KEGG" id="scac:106080842"/>
<dbReference type="EnsemblMetazoa" id="SCAU010597-RA">
    <property type="protein sequence ID" value="SCAU010597-PA"/>
    <property type="gene ID" value="SCAU010597"/>
</dbReference>
<accession>A0A1I8PS81</accession>
<dbReference type="InterPro" id="IPR034763">
    <property type="entry name" value="P14a_insect"/>
</dbReference>
<comment type="similarity">
    <text evidence="2">Belongs to the CRISP family.</text>
</comment>
<dbReference type="InterPro" id="IPR001283">
    <property type="entry name" value="CRISP-related"/>
</dbReference>
<dbReference type="SUPFAM" id="SSF55797">
    <property type="entry name" value="PR-1-like"/>
    <property type="match status" value="1"/>
</dbReference>
<comment type="subcellular location">
    <subcellularLocation>
        <location evidence="1">Secreted</location>
    </subcellularLocation>
</comment>
<dbReference type="PIRSF" id="PIRSF038921">
    <property type="entry name" value="P14a"/>
    <property type="match status" value="1"/>
</dbReference>
<evidence type="ECO:0000256" key="1">
    <source>
        <dbReference type="ARBA" id="ARBA00004613"/>
    </source>
</evidence>
<dbReference type="OrthoDB" id="414826at2759"/>
<evidence type="ECO:0000313" key="8">
    <source>
        <dbReference type="EnsemblMetazoa" id="SCAU010597-PA"/>
    </source>
</evidence>
<evidence type="ECO:0000256" key="3">
    <source>
        <dbReference type="ARBA" id="ARBA00022525"/>
    </source>
</evidence>
<dbReference type="InterPro" id="IPR002413">
    <property type="entry name" value="V5_allergen-like"/>
</dbReference>